<dbReference type="Proteomes" id="UP001178507">
    <property type="component" value="Unassembled WGS sequence"/>
</dbReference>
<sequence>MCTPKLRTGRADVLKEVMEKWKLGGESRRQLLDTLVEVKGDKEAFKKSIEVCFTKGRKNTIKISAGSYSKDRMRTVLGFGKYDKYEKNVREYWVQEQESGSFETTDEQQLRDTTVMAQNAETNQVNLAPPPSGPLSPPASSDDEQSMSEDEESGRPKKKTKKEKTGADFDQEHRLEAAENITLVMDQVLKQQAKLEATAGKLALVETDSAKRALKGLDVHIANLMEGHDEFAKKYEGIVKDVEIRTILRNTKKDNEKPKPKEHEEGKDSSPRAEKSGKAA</sequence>
<comment type="caution">
    <text evidence="2">The sequence shown here is derived from an EMBL/GenBank/DDBJ whole genome shotgun (WGS) entry which is preliminary data.</text>
</comment>
<keyword evidence="3" id="KW-1185">Reference proteome</keyword>
<protein>
    <submittedName>
        <fullName evidence="2">Uncharacterized protein</fullName>
    </submittedName>
</protein>
<feature type="region of interest" description="Disordered" evidence="1">
    <location>
        <begin position="248"/>
        <end position="280"/>
    </location>
</feature>
<feature type="compositionally biased region" description="Acidic residues" evidence="1">
    <location>
        <begin position="141"/>
        <end position="152"/>
    </location>
</feature>
<evidence type="ECO:0000313" key="2">
    <source>
        <dbReference type="EMBL" id="CAJ1388323.1"/>
    </source>
</evidence>
<gene>
    <name evidence="2" type="ORF">EVOR1521_LOCUS14219</name>
</gene>
<reference evidence="2" key="1">
    <citation type="submission" date="2023-08" db="EMBL/GenBank/DDBJ databases">
        <authorList>
            <person name="Chen Y."/>
            <person name="Shah S."/>
            <person name="Dougan E. K."/>
            <person name="Thang M."/>
            <person name="Chan C."/>
        </authorList>
    </citation>
    <scope>NUCLEOTIDE SEQUENCE</scope>
</reference>
<evidence type="ECO:0000313" key="3">
    <source>
        <dbReference type="Proteomes" id="UP001178507"/>
    </source>
</evidence>
<feature type="region of interest" description="Disordered" evidence="1">
    <location>
        <begin position="124"/>
        <end position="170"/>
    </location>
</feature>
<proteinExistence type="predicted"/>
<dbReference type="EMBL" id="CAUJNA010001668">
    <property type="protein sequence ID" value="CAJ1388323.1"/>
    <property type="molecule type" value="Genomic_DNA"/>
</dbReference>
<name>A0AA36IIP0_9DINO</name>
<dbReference type="AlphaFoldDB" id="A0AA36IIP0"/>
<organism evidence="2 3">
    <name type="scientific">Effrenium voratum</name>
    <dbReference type="NCBI Taxonomy" id="2562239"/>
    <lineage>
        <taxon>Eukaryota</taxon>
        <taxon>Sar</taxon>
        <taxon>Alveolata</taxon>
        <taxon>Dinophyceae</taxon>
        <taxon>Suessiales</taxon>
        <taxon>Symbiodiniaceae</taxon>
        <taxon>Effrenium</taxon>
    </lineage>
</organism>
<accession>A0AA36IIP0</accession>
<feature type="compositionally biased region" description="Pro residues" evidence="1">
    <location>
        <begin position="128"/>
        <end position="137"/>
    </location>
</feature>
<evidence type="ECO:0000256" key="1">
    <source>
        <dbReference type="SAM" id="MobiDB-lite"/>
    </source>
</evidence>